<feature type="transmembrane region" description="Helical" evidence="12">
    <location>
        <begin position="626"/>
        <end position="644"/>
    </location>
</feature>
<dbReference type="Pfam" id="PF02580">
    <property type="entry name" value="Tyr_Deacylase"/>
    <property type="match status" value="1"/>
</dbReference>
<comment type="caution">
    <text evidence="15">The sequence shown here is derived from an EMBL/GenBank/DDBJ whole genome shotgun (WGS) entry which is preliminary data.</text>
</comment>
<accession>A0ABU6TA85</accession>
<dbReference type="InterPro" id="IPR044440">
    <property type="entry name" value="GABAb_receptor_plant_PBP1"/>
</dbReference>
<evidence type="ECO:0000256" key="4">
    <source>
        <dbReference type="ARBA" id="ARBA00022989"/>
    </source>
</evidence>
<dbReference type="Pfam" id="PF00060">
    <property type="entry name" value="Lig_chan"/>
    <property type="match status" value="1"/>
</dbReference>
<dbReference type="InterPro" id="IPR015683">
    <property type="entry name" value="Ionotropic_Glu_rcpt"/>
</dbReference>
<dbReference type="CDD" id="cd00563">
    <property type="entry name" value="Dtyr_deacylase"/>
    <property type="match status" value="1"/>
</dbReference>
<dbReference type="Pfam" id="PF10613">
    <property type="entry name" value="Lig_chan-Glu_bd"/>
    <property type="match status" value="1"/>
</dbReference>
<dbReference type="InterPro" id="IPR023509">
    <property type="entry name" value="DTD-like_sf"/>
</dbReference>
<keyword evidence="2" id="KW-0813">Transport</keyword>
<evidence type="ECO:0000256" key="6">
    <source>
        <dbReference type="ARBA" id="ARBA00023136"/>
    </source>
</evidence>
<evidence type="ECO:0000256" key="10">
    <source>
        <dbReference type="ARBA" id="ARBA00023303"/>
    </source>
</evidence>
<evidence type="ECO:0000256" key="1">
    <source>
        <dbReference type="ARBA" id="ARBA00004141"/>
    </source>
</evidence>
<evidence type="ECO:0000256" key="8">
    <source>
        <dbReference type="ARBA" id="ARBA00023180"/>
    </source>
</evidence>
<keyword evidence="10" id="KW-0407">Ion channel</keyword>
<keyword evidence="3 12" id="KW-0812">Transmembrane</keyword>
<dbReference type="InterPro" id="IPR001320">
    <property type="entry name" value="Iontro_rcpt_C"/>
</dbReference>
<evidence type="ECO:0000256" key="12">
    <source>
        <dbReference type="SAM" id="Phobius"/>
    </source>
</evidence>
<dbReference type="Gene3D" id="1.10.287.70">
    <property type="match status" value="1"/>
</dbReference>
<evidence type="ECO:0000256" key="2">
    <source>
        <dbReference type="ARBA" id="ARBA00022448"/>
    </source>
</evidence>
<organism evidence="15 16">
    <name type="scientific">Stylosanthes scabra</name>
    <dbReference type="NCBI Taxonomy" id="79078"/>
    <lineage>
        <taxon>Eukaryota</taxon>
        <taxon>Viridiplantae</taxon>
        <taxon>Streptophyta</taxon>
        <taxon>Embryophyta</taxon>
        <taxon>Tracheophyta</taxon>
        <taxon>Spermatophyta</taxon>
        <taxon>Magnoliopsida</taxon>
        <taxon>eudicotyledons</taxon>
        <taxon>Gunneridae</taxon>
        <taxon>Pentapetalae</taxon>
        <taxon>rosids</taxon>
        <taxon>fabids</taxon>
        <taxon>Fabales</taxon>
        <taxon>Fabaceae</taxon>
        <taxon>Papilionoideae</taxon>
        <taxon>50 kb inversion clade</taxon>
        <taxon>dalbergioids sensu lato</taxon>
        <taxon>Dalbergieae</taxon>
        <taxon>Pterocarpus clade</taxon>
        <taxon>Stylosanthes</taxon>
    </lineage>
</organism>
<dbReference type="Gene3D" id="3.40.50.2300">
    <property type="match status" value="3"/>
</dbReference>
<gene>
    <name evidence="15" type="ORF">PIB30_026584</name>
</gene>
<keyword evidence="6 12" id="KW-0472">Membrane</keyword>
<protein>
    <recommendedName>
        <fullName evidence="11">D-aminoacyl-tRNA deacylase</fullName>
        <ecNumber evidence="11">3.1.1.96</ecNumber>
    </recommendedName>
</protein>
<dbReference type="Gene3D" id="3.40.190.10">
    <property type="entry name" value="Periplasmic binding protein-like II"/>
    <property type="match status" value="2"/>
</dbReference>
<feature type="chain" id="PRO_5047377222" description="D-aminoacyl-tRNA deacylase" evidence="13">
    <location>
        <begin position="19"/>
        <end position="1035"/>
    </location>
</feature>
<comment type="subcellular location">
    <subcellularLocation>
        <location evidence="11">Cytoplasm</location>
    </subcellularLocation>
    <subcellularLocation>
        <location evidence="1">Membrane</location>
        <topology evidence="1">Multi-pass membrane protein</topology>
    </subcellularLocation>
</comment>
<keyword evidence="8" id="KW-0325">Glycoprotein</keyword>
<keyword evidence="13" id="KW-0732">Signal</keyword>
<feature type="transmembrane region" description="Helical" evidence="12">
    <location>
        <begin position="563"/>
        <end position="583"/>
    </location>
</feature>
<dbReference type="SUPFAM" id="SSF69500">
    <property type="entry name" value="DTD-like"/>
    <property type="match status" value="1"/>
</dbReference>
<keyword evidence="5" id="KW-0406">Ion transport</keyword>
<dbReference type="CDD" id="cd13686">
    <property type="entry name" value="GluR_Plant"/>
    <property type="match status" value="1"/>
</dbReference>
<keyword evidence="11" id="KW-0963">Cytoplasm</keyword>
<evidence type="ECO:0000256" key="5">
    <source>
        <dbReference type="ARBA" id="ARBA00023065"/>
    </source>
</evidence>
<dbReference type="SUPFAM" id="SSF53822">
    <property type="entry name" value="Periplasmic binding protein-like I"/>
    <property type="match status" value="1"/>
</dbReference>
<keyword evidence="9" id="KW-1071">Ligand-gated ion channel</keyword>
<dbReference type="HAMAP" id="MF_00518">
    <property type="entry name" value="Deacylase_Dtd"/>
    <property type="match status" value="1"/>
</dbReference>
<dbReference type="SMART" id="SM00079">
    <property type="entry name" value="PBPe"/>
    <property type="match status" value="1"/>
</dbReference>
<name>A0ABU6TA85_9FABA</name>
<evidence type="ECO:0000256" key="13">
    <source>
        <dbReference type="SAM" id="SignalP"/>
    </source>
</evidence>
<keyword evidence="7" id="KW-0675">Receptor</keyword>
<evidence type="ECO:0000259" key="14">
    <source>
        <dbReference type="SMART" id="SM00079"/>
    </source>
</evidence>
<dbReference type="EC" id="3.1.1.96" evidence="11"/>
<dbReference type="Pfam" id="PF01094">
    <property type="entry name" value="ANF_receptor"/>
    <property type="match status" value="1"/>
</dbReference>
<evidence type="ECO:0000256" key="11">
    <source>
        <dbReference type="RuleBase" id="RU003470"/>
    </source>
</evidence>
<keyword evidence="11" id="KW-0378">Hydrolase</keyword>
<evidence type="ECO:0000256" key="9">
    <source>
        <dbReference type="ARBA" id="ARBA00023286"/>
    </source>
</evidence>
<comment type="similarity">
    <text evidence="11">Belongs to the DTD family.</text>
</comment>
<dbReference type="Gene3D" id="3.50.80.10">
    <property type="entry name" value="D-tyrosyl-tRNA(Tyr) deacylase"/>
    <property type="match status" value="1"/>
</dbReference>
<evidence type="ECO:0000256" key="3">
    <source>
        <dbReference type="ARBA" id="ARBA00022692"/>
    </source>
</evidence>
<dbReference type="InterPro" id="IPR019594">
    <property type="entry name" value="Glu/Gly-bd"/>
</dbReference>
<keyword evidence="11" id="KW-0820">tRNA-binding</keyword>
<comment type="catalytic activity">
    <reaction evidence="11">
        <text>a D-aminoacyl-tRNA + H2O = a tRNA + a D-alpha-amino acid + H(+)</text>
        <dbReference type="Rhea" id="RHEA:13953"/>
        <dbReference type="Rhea" id="RHEA-COMP:10123"/>
        <dbReference type="Rhea" id="RHEA-COMP:10124"/>
        <dbReference type="ChEBI" id="CHEBI:15377"/>
        <dbReference type="ChEBI" id="CHEBI:15378"/>
        <dbReference type="ChEBI" id="CHEBI:59871"/>
        <dbReference type="ChEBI" id="CHEBI:78442"/>
        <dbReference type="ChEBI" id="CHEBI:79333"/>
    </reaction>
</comment>
<feature type="signal peptide" evidence="13">
    <location>
        <begin position="1"/>
        <end position="18"/>
    </location>
</feature>
<dbReference type="SUPFAM" id="SSF53850">
    <property type="entry name" value="Periplasmic binding protein-like II"/>
    <property type="match status" value="1"/>
</dbReference>
<evidence type="ECO:0000313" key="15">
    <source>
        <dbReference type="EMBL" id="MED6145591.1"/>
    </source>
</evidence>
<keyword evidence="11" id="KW-0694">RNA-binding</keyword>
<dbReference type="NCBIfam" id="TIGR00256">
    <property type="entry name" value="D-aminoacyl-tRNA deacylase"/>
    <property type="match status" value="1"/>
</dbReference>
<reference evidence="15 16" key="1">
    <citation type="journal article" date="2023" name="Plants (Basel)">
        <title>Bridging the Gap: Combining Genomics and Transcriptomics Approaches to Understand Stylosanthes scabra, an Orphan Legume from the Brazilian Caatinga.</title>
        <authorList>
            <person name="Ferreira-Neto J.R.C."/>
            <person name="da Silva M.D."/>
            <person name="Binneck E."/>
            <person name="de Melo N.F."/>
            <person name="da Silva R.H."/>
            <person name="de Melo A.L.T.M."/>
            <person name="Pandolfi V."/>
            <person name="Bustamante F.O."/>
            <person name="Brasileiro-Vidal A.C."/>
            <person name="Benko-Iseppon A.M."/>
        </authorList>
    </citation>
    <scope>NUCLEOTIDE SEQUENCE [LARGE SCALE GENOMIC DNA]</scope>
    <source>
        <tissue evidence="15">Leaves</tissue>
    </source>
</reference>
<dbReference type="PANTHER" id="PTHR18966">
    <property type="entry name" value="IONOTROPIC GLUTAMATE RECEPTOR"/>
    <property type="match status" value="1"/>
</dbReference>
<dbReference type="InterPro" id="IPR003732">
    <property type="entry name" value="Daa-tRNA_deacyls_DTD"/>
</dbReference>
<evidence type="ECO:0000313" key="16">
    <source>
        <dbReference type="Proteomes" id="UP001341840"/>
    </source>
</evidence>
<dbReference type="EMBL" id="JASCZI010090721">
    <property type="protein sequence ID" value="MED6145591.1"/>
    <property type="molecule type" value="Genomic_DNA"/>
</dbReference>
<keyword evidence="4 12" id="KW-1133">Transmembrane helix</keyword>
<dbReference type="InterPro" id="IPR001828">
    <property type="entry name" value="ANF_lig-bd_rcpt"/>
</dbReference>
<evidence type="ECO:0000256" key="7">
    <source>
        <dbReference type="ARBA" id="ARBA00023170"/>
    </source>
</evidence>
<comment type="catalytic activity">
    <reaction evidence="11">
        <text>glycyl-tRNA(Ala) + H2O = tRNA(Ala) + glycine + H(+)</text>
        <dbReference type="Rhea" id="RHEA:53744"/>
        <dbReference type="Rhea" id="RHEA-COMP:9657"/>
        <dbReference type="Rhea" id="RHEA-COMP:13640"/>
        <dbReference type="ChEBI" id="CHEBI:15377"/>
        <dbReference type="ChEBI" id="CHEBI:15378"/>
        <dbReference type="ChEBI" id="CHEBI:57305"/>
        <dbReference type="ChEBI" id="CHEBI:78442"/>
        <dbReference type="ChEBI" id="CHEBI:78522"/>
    </reaction>
</comment>
<dbReference type="Proteomes" id="UP001341840">
    <property type="component" value="Unassembled WGS sequence"/>
</dbReference>
<sequence>MIWLFFFLVFTNANSHEAKNEGSKVISVGAIIDANSRVGKEQKVAMEIAAQRYNNTSRTYKLSLHFQNSTMDPISATIVAEEMIRMQKVQVILGLHTWPEAALVAEIGSRFQVPTISYAEPSITPPLMSIRWPFSVRMANSGRAYVKCIADIVKSYGWQRVIAIYEDDAYGGEQGMLALLSEALQDANSMIEYNFVLPPISSLNDPRGVVQEELLKLMNTQQSRVFIVLQSSLEMSIHLFREASNIGLVDRDSVWIIPESITNLIDSINKSSISYMEGAIGIKNYYSEGSNKYQDFEAQFQRTFWPRNPEEDNRKPGFFALQAYDSINIVTQALDRMANSNSSTKTLLKEIQSSNFSGLSGHIEFEDGKLLQNPILRVVNVVGKSYKELCFWTQQHGFSTSFHAGKDGGNYNHVSDSECFSGVLWPGNLHRTPKGWKMPTKQKPMRIAVPGRTTFSRFVKVGYGKNRNLDKYDGFCIKIFEQVHKHLGYDLPFQYHAINCTYPDLVQLVYNKTYDAVVGDITILEERLPYVDFTVPYAESGLSMLVPAKSEESAWMFTKPFTWQLWTVTGAILIYTMVVVWLLEKEPNPEFHGNWKSQICTALWFTFSSCSLLTVREKMYRKLTRVVMVSWLFLVLILNSSYNASLSSMLTVKQLQTNVTDIEWLKKNNMKIGCDGDSFVRNYLVDVERFKPENIINITIEDKYIDAFANGSIVAAFLELPYEKVFISEYCDGYTASTPRARFGGLGFMFQKGSPVTRDVSRAILHLSENGELKKLEEEWLLSASQKCSNNMTSNGMESLSLRSLWILFVIPVSLPLFVCYYQQSNVTAAAAAPAVGVVVSARSRTRGRKPLAPIGRGGAARRISSKPLRLTVTAMRAVVQRVASASVEVEGRIVSEIGPGLLVLVGIHDSDSEADADYICRKVLNMRLFPNENTAKAWDHSVMQKHYQVLLVSQFTLYGFLKGNKPDFHVAMPPQKAKPFYASLVDKFRNAYNSDAIRDGVFGAMMKVTLVNDGPVTMQLDSQSSKNTSDTAES</sequence>
<feature type="domain" description="Ionotropic glutamate receptor C-terminal" evidence="14">
    <location>
        <begin position="446"/>
        <end position="783"/>
    </location>
</feature>
<dbReference type="CDD" id="cd19990">
    <property type="entry name" value="PBP1_GABAb_receptor_plant"/>
    <property type="match status" value="1"/>
</dbReference>
<dbReference type="InterPro" id="IPR028082">
    <property type="entry name" value="Peripla_BP_I"/>
</dbReference>
<proteinExistence type="inferred from homology"/>
<keyword evidence="16" id="KW-1185">Reference proteome</keyword>